<comment type="caution">
    <text evidence="10">The sequence shown here is derived from an EMBL/GenBank/DDBJ whole genome shotgun (WGS) entry which is preliminary data.</text>
</comment>
<evidence type="ECO:0000256" key="3">
    <source>
        <dbReference type="ARBA" id="ARBA00023027"/>
    </source>
</evidence>
<evidence type="ECO:0000256" key="1">
    <source>
        <dbReference type="ARBA" id="ARBA00009986"/>
    </source>
</evidence>
<evidence type="ECO:0000313" key="10">
    <source>
        <dbReference type="EMBL" id="KAJ8474574.1"/>
    </source>
</evidence>
<dbReference type="PANTHER" id="PTHR43570">
    <property type="entry name" value="ALDEHYDE DEHYDROGENASE"/>
    <property type="match status" value="1"/>
</dbReference>
<dbReference type="InterPro" id="IPR029510">
    <property type="entry name" value="Ald_DH_CS_GLU"/>
</dbReference>
<organism evidence="10 11">
    <name type="scientific">Trametes cubensis</name>
    <dbReference type="NCBI Taxonomy" id="1111947"/>
    <lineage>
        <taxon>Eukaryota</taxon>
        <taxon>Fungi</taxon>
        <taxon>Dikarya</taxon>
        <taxon>Basidiomycota</taxon>
        <taxon>Agaricomycotina</taxon>
        <taxon>Agaricomycetes</taxon>
        <taxon>Polyporales</taxon>
        <taxon>Polyporaceae</taxon>
        <taxon>Trametes</taxon>
    </lineage>
</organism>
<accession>A0AAD7TSY4</accession>
<proteinExistence type="inferred from homology"/>
<dbReference type="InterPro" id="IPR016163">
    <property type="entry name" value="Ald_DH_C"/>
</dbReference>
<dbReference type="PIRSF" id="PIRSF036492">
    <property type="entry name" value="ALDH"/>
    <property type="match status" value="1"/>
</dbReference>
<evidence type="ECO:0000256" key="2">
    <source>
        <dbReference type="ARBA" id="ARBA00023002"/>
    </source>
</evidence>
<gene>
    <name evidence="10" type="ORF">ONZ51_g7117</name>
</gene>
<dbReference type="PROSITE" id="PS00687">
    <property type="entry name" value="ALDEHYDE_DEHYDR_GLU"/>
    <property type="match status" value="1"/>
</dbReference>
<dbReference type="InterPro" id="IPR015590">
    <property type="entry name" value="Aldehyde_DH_dom"/>
</dbReference>
<reference evidence="10" key="1">
    <citation type="submission" date="2022-11" db="EMBL/GenBank/DDBJ databases">
        <title>Genome Sequence of Cubamyces cubensis.</title>
        <authorList>
            <person name="Buettner E."/>
        </authorList>
    </citation>
    <scope>NUCLEOTIDE SEQUENCE</scope>
    <source>
        <strain evidence="10">MPL-01</strain>
    </source>
</reference>
<evidence type="ECO:0000256" key="6">
    <source>
        <dbReference type="PROSITE-ProRule" id="PRU10007"/>
    </source>
</evidence>
<dbReference type="Gene3D" id="3.40.605.10">
    <property type="entry name" value="Aldehyde Dehydrogenase, Chain A, domain 1"/>
    <property type="match status" value="1"/>
</dbReference>
<dbReference type="InterPro" id="IPR012394">
    <property type="entry name" value="Aldehyde_DH_NAD(P)"/>
</dbReference>
<dbReference type="FunFam" id="3.40.605.10:FF:000004">
    <property type="entry name" value="Aldehyde dehydrogenase"/>
    <property type="match status" value="1"/>
</dbReference>
<dbReference type="InterPro" id="IPR016162">
    <property type="entry name" value="Ald_DH_N"/>
</dbReference>
<dbReference type="InterPro" id="IPR016161">
    <property type="entry name" value="Ald_DH/histidinol_DH"/>
</dbReference>
<keyword evidence="8" id="KW-1133">Transmembrane helix</keyword>
<keyword evidence="3" id="KW-0520">NAD</keyword>
<feature type="transmembrane region" description="Helical" evidence="8">
    <location>
        <begin position="116"/>
        <end position="140"/>
    </location>
</feature>
<evidence type="ECO:0000256" key="7">
    <source>
        <dbReference type="RuleBase" id="RU003345"/>
    </source>
</evidence>
<dbReference type="SUPFAM" id="SSF53720">
    <property type="entry name" value="ALDH-like"/>
    <property type="match status" value="1"/>
</dbReference>
<dbReference type="EMBL" id="JAPEVG010000184">
    <property type="protein sequence ID" value="KAJ8474574.1"/>
    <property type="molecule type" value="Genomic_DNA"/>
</dbReference>
<sequence length="519" mass="57017">MTTANMMYTPIDEIVKIHQHAREAFLSGKAKSIAFRKEQIAQVGYLLKDNEQRIKDALRQDLNRPDQETDFFDMTAVYMEVRLAYDNVEQWAKPQKADFNVNFFAMSPKLQAEPRGVVLLVAPFNFPALLIFSPLVSMIAGGNAVVIKPSEQLPAFNELIAQLIPQYLDKDFYQVVQGGREEMTKLLELRWDHIFYVGNGRTGRVIAEAAAKHLTPTTMELGGKNPVVIDAKCDVNLTSRRILWGRFSNAGQICMAPEYVLVPRGFQETLVEAMKEVYASFYPEGPAKSTSFARVVSPAQAQRIKTMLDETKGVIVLGGDVDVPKKYVAPTVVKDVNINDALMAEEIFGPVLCIVPVNDVDEAIAIINSQECPLAVYVFSPDKSFQNKVFASTRSGAAVANEVVLTTAVHGLPMGGIGGSGYGYYTGKHAFEEFTHYRVSIDNPGWVDKVVLGARYPPYKPSKMLAMLAPGLPPRPTPGKNGTASKRWALWLAVLLVSAGSAVLTGRHGTVTWNGSSPA</sequence>
<dbReference type="PANTHER" id="PTHR43570:SF16">
    <property type="entry name" value="ALDEHYDE DEHYDROGENASE TYPE III, ISOFORM Q"/>
    <property type="match status" value="1"/>
</dbReference>
<feature type="domain" description="Aldehyde dehydrogenase" evidence="9">
    <location>
        <begin position="12"/>
        <end position="438"/>
    </location>
</feature>
<dbReference type="GO" id="GO:0004029">
    <property type="term" value="F:aldehyde dehydrogenase (NAD+) activity"/>
    <property type="evidence" value="ECO:0007669"/>
    <property type="project" value="TreeGrafter"/>
</dbReference>
<protein>
    <recommendedName>
        <fullName evidence="4">Aldehyde dehydrogenase</fullName>
    </recommendedName>
</protein>
<evidence type="ECO:0000256" key="8">
    <source>
        <dbReference type="SAM" id="Phobius"/>
    </source>
</evidence>
<dbReference type="Pfam" id="PF00171">
    <property type="entry name" value="Aldedh"/>
    <property type="match status" value="1"/>
</dbReference>
<evidence type="ECO:0000259" key="9">
    <source>
        <dbReference type="Pfam" id="PF00171"/>
    </source>
</evidence>
<evidence type="ECO:0000313" key="11">
    <source>
        <dbReference type="Proteomes" id="UP001215151"/>
    </source>
</evidence>
<feature type="active site" evidence="5">
    <location>
        <position position="254"/>
    </location>
</feature>
<dbReference type="GO" id="GO:0005737">
    <property type="term" value="C:cytoplasm"/>
    <property type="evidence" value="ECO:0007669"/>
    <property type="project" value="TreeGrafter"/>
</dbReference>
<keyword evidence="8" id="KW-0812">Transmembrane</keyword>
<dbReference type="Gene3D" id="3.40.309.10">
    <property type="entry name" value="Aldehyde Dehydrogenase, Chain A, domain 2"/>
    <property type="match status" value="1"/>
</dbReference>
<dbReference type="Proteomes" id="UP001215151">
    <property type="component" value="Unassembled WGS sequence"/>
</dbReference>
<keyword evidence="2 4" id="KW-0560">Oxidoreductase</keyword>
<name>A0AAD7TSY4_9APHY</name>
<dbReference type="FunFam" id="3.40.309.10:FF:000003">
    <property type="entry name" value="Aldehyde dehydrogenase"/>
    <property type="match status" value="1"/>
</dbReference>
<keyword evidence="11" id="KW-1185">Reference proteome</keyword>
<keyword evidence="8" id="KW-0472">Membrane</keyword>
<dbReference type="InterPro" id="IPR016160">
    <property type="entry name" value="Ald_DH_CS_CYS"/>
</dbReference>
<feature type="active site" evidence="5 6">
    <location>
        <position position="220"/>
    </location>
</feature>
<comment type="similarity">
    <text evidence="1 4 7">Belongs to the aldehyde dehydrogenase family.</text>
</comment>
<evidence type="ECO:0000256" key="4">
    <source>
        <dbReference type="PIRNR" id="PIRNR036492"/>
    </source>
</evidence>
<evidence type="ECO:0000256" key="5">
    <source>
        <dbReference type="PIRSR" id="PIRSR036492-1"/>
    </source>
</evidence>
<dbReference type="PROSITE" id="PS00070">
    <property type="entry name" value="ALDEHYDE_DEHYDR_CYS"/>
    <property type="match status" value="1"/>
</dbReference>
<dbReference type="AlphaFoldDB" id="A0AAD7TSY4"/>
<dbReference type="GO" id="GO:0006081">
    <property type="term" value="P:aldehyde metabolic process"/>
    <property type="evidence" value="ECO:0007669"/>
    <property type="project" value="InterPro"/>
</dbReference>